<name>A0ABT0SKY8_9GAMM</name>
<dbReference type="RefSeq" id="WP_250078941.1">
    <property type="nucleotide sequence ID" value="NZ_JAMJPJ010000001.1"/>
</dbReference>
<accession>A0ABT0SKY8</accession>
<dbReference type="InterPro" id="IPR036397">
    <property type="entry name" value="RNaseH_sf"/>
</dbReference>
<gene>
    <name evidence="1" type="ORF">M8006_00415</name>
</gene>
<evidence type="ECO:0000313" key="1">
    <source>
        <dbReference type="EMBL" id="MCL7928455.1"/>
    </source>
</evidence>
<protein>
    <submittedName>
        <fullName evidence="1">DNA polymerase III subunit epsilon</fullName>
    </submittedName>
</protein>
<reference evidence="1" key="1">
    <citation type="submission" date="2022-05" db="EMBL/GenBank/DDBJ databases">
        <title>Halomonas geminus sp. nov. and Halomonas llamarensis sp. nov. isolated from high-altitude salars of the Atacama Desert.</title>
        <authorList>
            <person name="Hintersatz C."/>
            <person name="Rojas L.A."/>
            <person name="Wei T.-S."/>
            <person name="Kutschke S."/>
            <person name="Lehmann F."/>
            <person name="Jain R."/>
            <person name="Pollmann K."/>
        </authorList>
    </citation>
    <scope>NUCLEOTIDE SEQUENCE</scope>
    <source>
        <strain evidence="1">ATCHA</strain>
    </source>
</reference>
<sequence>MTGALMNHMAVLDRHVSFFNGSLRTLLRRESDRRRYANSPYAWLFQPYMGEELIALSCHGAQSEVLSVAVVPFTQQAIKTSDAYVMTLLPSEKAVRQTSLMPSQRQHQLQHAPDRTEVMNETSLSELVAHVGNRPLLGWGLRRQLNMLNQMLNAHLGFALPNAQVDLGSLNRRELQRRQPYVDPPGSLRHAAARYRIPLHPFSSVLDQAIASALIYQRLQRLVD</sequence>
<proteinExistence type="predicted"/>
<organism evidence="1 2">
    <name type="scientific">Halomonas llamarensis</name>
    <dbReference type="NCBI Taxonomy" id="2945104"/>
    <lineage>
        <taxon>Bacteria</taxon>
        <taxon>Pseudomonadati</taxon>
        <taxon>Pseudomonadota</taxon>
        <taxon>Gammaproteobacteria</taxon>
        <taxon>Oceanospirillales</taxon>
        <taxon>Halomonadaceae</taxon>
        <taxon>Halomonas</taxon>
    </lineage>
</organism>
<dbReference type="EMBL" id="JAMJPJ010000001">
    <property type="protein sequence ID" value="MCL7928455.1"/>
    <property type="molecule type" value="Genomic_DNA"/>
</dbReference>
<dbReference type="Proteomes" id="UP001165308">
    <property type="component" value="Unassembled WGS sequence"/>
</dbReference>
<dbReference type="Gene3D" id="3.30.420.10">
    <property type="entry name" value="Ribonuclease H-like superfamily/Ribonuclease H"/>
    <property type="match status" value="1"/>
</dbReference>
<comment type="caution">
    <text evidence="1">The sequence shown here is derived from an EMBL/GenBank/DDBJ whole genome shotgun (WGS) entry which is preliminary data.</text>
</comment>
<dbReference type="SUPFAM" id="SSF53098">
    <property type="entry name" value="Ribonuclease H-like"/>
    <property type="match status" value="1"/>
</dbReference>
<keyword evidence="2" id="KW-1185">Reference proteome</keyword>
<evidence type="ECO:0000313" key="2">
    <source>
        <dbReference type="Proteomes" id="UP001165308"/>
    </source>
</evidence>
<dbReference type="InterPro" id="IPR012337">
    <property type="entry name" value="RNaseH-like_sf"/>
</dbReference>